<reference evidence="2 3" key="1">
    <citation type="submission" date="2014-11" db="EMBL/GenBank/DDBJ databases">
        <title>Genetic blueprint of the zoonotic pathogen Toxocara canis.</title>
        <authorList>
            <person name="Zhu X.-Q."/>
            <person name="Korhonen P.K."/>
            <person name="Cai H."/>
            <person name="Young N.D."/>
            <person name="Nejsum P."/>
            <person name="von Samson-Himmelstjerna G."/>
            <person name="Boag P.R."/>
            <person name="Tan P."/>
            <person name="Li Q."/>
            <person name="Min J."/>
            <person name="Yang Y."/>
            <person name="Wang X."/>
            <person name="Fang X."/>
            <person name="Hall R.S."/>
            <person name="Hofmann A."/>
            <person name="Sternberg P.W."/>
            <person name="Jex A.R."/>
            <person name="Gasser R.B."/>
        </authorList>
    </citation>
    <scope>NUCLEOTIDE SEQUENCE [LARGE SCALE GENOMIC DNA]</scope>
    <source>
        <strain evidence="2">PN_DK_2014</strain>
    </source>
</reference>
<comment type="caution">
    <text evidence="2">The sequence shown here is derived from an EMBL/GenBank/DDBJ whole genome shotgun (WGS) entry which is preliminary data.</text>
</comment>
<proteinExistence type="predicted"/>
<feature type="compositionally biased region" description="Polar residues" evidence="1">
    <location>
        <begin position="67"/>
        <end position="86"/>
    </location>
</feature>
<keyword evidence="3" id="KW-1185">Reference proteome</keyword>
<dbReference type="Proteomes" id="UP000031036">
    <property type="component" value="Unassembled WGS sequence"/>
</dbReference>
<accession>A0A0B2VBN6</accession>
<evidence type="ECO:0000256" key="1">
    <source>
        <dbReference type="SAM" id="MobiDB-lite"/>
    </source>
</evidence>
<protein>
    <submittedName>
        <fullName evidence="2">Uncharacterized protein</fullName>
    </submittedName>
</protein>
<dbReference type="EMBL" id="JPKZ01002011">
    <property type="protein sequence ID" value="KHN78852.1"/>
    <property type="molecule type" value="Genomic_DNA"/>
</dbReference>
<feature type="region of interest" description="Disordered" evidence="1">
    <location>
        <begin position="59"/>
        <end position="86"/>
    </location>
</feature>
<dbReference type="AlphaFoldDB" id="A0A0B2VBN6"/>
<gene>
    <name evidence="2" type="ORF">Tcan_15772</name>
</gene>
<sequence>MAFPHPLPPHRSSRRCSLPTIPMSPLPYVVRQTLIPFARPVRCRSHSSHIPSILSPSAELPSPVVRSLNTSPSSARSHMTPVSSSQFLLPHYSPSSSFFYGRPASPPSPYRSKSSLNALIETSELGFREFGSARQRRRSSVSFCGPSCSFDKNSLFSH</sequence>
<evidence type="ECO:0000313" key="2">
    <source>
        <dbReference type="EMBL" id="KHN78852.1"/>
    </source>
</evidence>
<organism evidence="2 3">
    <name type="scientific">Toxocara canis</name>
    <name type="common">Canine roundworm</name>
    <dbReference type="NCBI Taxonomy" id="6265"/>
    <lineage>
        <taxon>Eukaryota</taxon>
        <taxon>Metazoa</taxon>
        <taxon>Ecdysozoa</taxon>
        <taxon>Nematoda</taxon>
        <taxon>Chromadorea</taxon>
        <taxon>Rhabditida</taxon>
        <taxon>Spirurina</taxon>
        <taxon>Ascaridomorpha</taxon>
        <taxon>Ascaridoidea</taxon>
        <taxon>Toxocaridae</taxon>
        <taxon>Toxocara</taxon>
    </lineage>
</organism>
<evidence type="ECO:0000313" key="3">
    <source>
        <dbReference type="Proteomes" id="UP000031036"/>
    </source>
</evidence>
<name>A0A0B2VBN6_TOXCA</name>